<reference evidence="1 2" key="1">
    <citation type="submission" date="2023-05" db="EMBL/GenBank/DDBJ databases">
        <authorList>
            <person name="Zhang X."/>
        </authorList>
    </citation>
    <scope>NUCLEOTIDE SEQUENCE [LARGE SCALE GENOMIC DNA]</scope>
    <source>
        <strain evidence="1 2">DM2B3-1</strain>
    </source>
</reference>
<evidence type="ECO:0000313" key="1">
    <source>
        <dbReference type="EMBL" id="MDJ1491670.1"/>
    </source>
</evidence>
<name>A0ABT7CD81_9BACT</name>
<dbReference type="InterPro" id="IPR025455">
    <property type="entry name" value="DUF4276"/>
</dbReference>
<comment type="caution">
    <text evidence="1">The sequence shown here is derived from an EMBL/GenBank/DDBJ whole genome shotgun (WGS) entry which is preliminary data.</text>
</comment>
<proteinExistence type="predicted"/>
<dbReference type="EMBL" id="JASJOT010000001">
    <property type="protein sequence ID" value="MDJ1491670.1"/>
    <property type="molecule type" value="Genomic_DNA"/>
</dbReference>
<accession>A0ABT7CD81</accession>
<dbReference type="Pfam" id="PF14103">
    <property type="entry name" value="DUF4276"/>
    <property type="match status" value="1"/>
</dbReference>
<keyword evidence="2" id="KW-1185">Reference proteome</keyword>
<organism evidence="1 2">
    <name type="scientific">Xanthocytophaga flava</name>
    <dbReference type="NCBI Taxonomy" id="3048013"/>
    <lineage>
        <taxon>Bacteria</taxon>
        <taxon>Pseudomonadati</taxon>
        <taxon>Bacteroidota</taxon>
        <taxon>Cytophagia</taxon>
        <taxon>Cytophagales</taxon>
        <taxon>Rhodocytophagaceae</taxon>
        <taxon>Xanthocytophaga</taxon>
    </lineage>
</organism>
<dbReference type="Proteomes" id="UP001228581">
    <property type="component" value="Unassembled WGS sequence"/>
</dbReference>
<evidence type="ECO:0000313" key="2">
    <source>
        <dbReference type="Proteomes" id="UP001228581"/>
    </source>
</evidence>
<dbReference type="RefSeq" id="WP_313991584.1">
    <property type="nucleotide sequence ID" value="NZ_JASJOT010000001.1"/>
</dbReference>
<protein>
    <submittedName>
        <fullName evidence="1">DUF4276 family protein</fullName>
    </submittedName>
</protein>
<gene>
    <name evidence="1" type="ORF">QNI19_01930</name>
</gene>
<sequence length="220" mass="25291">MSKRLYIVVEGDTEEQFVKEVLTPYFNTFEIYSVHATQITTNKRLGAKGGFVNYQHLKNDVLRLLKQQDVIVSMLVDFYRIPGSVPGYDQAMLQSTSIKKIEVLENAINDDINDHRFISYIQRHEFESVLFASDAGFQKYYNEPAQVLTRINSVIEQFPNPEDINDGPETAPSKRIIQIIPEYKKVVDGNILALEVGIDTILQKCPMFKAWIEKLLLAMR</sequence>